<keyword evidence="5" id="KW-0598">Phosphotransferase system</keyword>
<keyword evidence="3 9" id="KW-0762">Sugar transport</keyword>
<keyword evidence="6" id="KW-0418">Kinase</keyword>
<keyword evidence="2" id="KW-0597">Phosphoprotein</keyword>
<dbReference type="PANTHER" id="PTHR34581">
    <property type="entry name" value="PTS SYSTEM N,N'-DIACETYLCHITOBIOSE-SPECIFIC EIIB COMPONENT"/>
    <property type="match status" value="1"/>
</dbReference>
<dbReference type="NCBIfam" id="TIGR00853">
    <property type="entry name" value="pts-lac"/>
    <property type="match status" value="1"/>
</dbReference>
<evidence type="ECO:0000256" key="6">
    <source>
        <dbReference type="ARBA" id="ARBA00022777"/>
    </source>
</evidence>
<feature type="modified residue" description="Phosphocysteine; by EIIA" evidence="7">
    <location>
        <position position="34"/>
    </location>
</feature>
<feature type="domain" description="PTS EIIB type-3" evidence="8">
    <location>
        <begin position="27"/>
        <end position="130"/>
    </location>
</feature>
<evidence type="ECO:0000256" key="3">
    <source>
        <dbReference type="ARBA" id="ARBA00022597"/>
    </source>
</evidence>
<comment type="caution">
    <text evidence="9">The sequence shown here is derived from an EMBL/GenBank/DDBJ whole genome shotgun (WGS) entry which is preliminary data.</text>
</comment>
<evidence type="ECO:0000313" key="10">
    <source>
        <dbReference type="Proteomes" id="UP001335910"/>
    </source>
</evidence>
<accession>A0ABU7UH84</accession>
<keyword evidence="4" id="KW-0808">Transferase</keyword>
<evidence type="ECO:0000256" key="1">
    <source>
        <dbReference type="ARBA" id="ARBA00022448"/>
    </source>
</evidence>
<gene>
    <name evidence="9" type="ORF">V4839_17235</name>
</gene>
<protein>
    <submittedName>
        <fullName evidence="9">PTS sugar transporter subunit IIB</fullName>
    </submittedName>
</protein>
<dbReference type="EMBL" id="JAZKLI010000001">
    <property type="protein sequence ID" value="MEE9685205.1"/>
    <property type="molecule type" value="Genomic_DNA"/>
</dbReference>
<dbReference type="RefSeq" id="WP_273543466.1">
    <property type="nucleotide sequence ID" value="NZ_JAENMT010000002.1"/>
</dbReference>
<organism evidence="9 10">
    <name type="scientific">Lelliottia amnigena</name>
    <name type="common">Enterobacter amnigenus</name>
    <dbReference type="NCBI Taxonomy" id="61646"/>
    <lineage>
        <taxon>Bacteria</taxon>
        <taxon>Pseudomonadati</taxon>
        <taxon>Pseudomonadota</taxon>
        <taxon>Gammaproteobacteria</taxon>
        <taxon>Enterobacterales</taxon>
        <taxon>Enterobacteriaceae</taxon>
        <taxon>Lelliottia</taxon>
    </lineage>
</organism>
<reference evidence="9 10" key="1">
    <citation type="submission" date="2023-10" db="EMBL/GenBank/DDBJ databases">
        <title>Wastewater isolates of ESBL- and carbapenemase-producing Gram-negative bacteria from New Zealand.</title>
        <authorList>
            <person name="Straub C."/>
            <person name="Weaver L."/>
            <person name="Cornelius A."/>
            <person name="Mcgill E."/>
            <person name="Dyet K."/>
            <person name="White L."/>
            <person name="Pattis I."/>
        </authorList>
    </citation>
    <scope>NUCLEOTIDE SEQUENCE [LARGE SCALE GENOMIC DNA]</scope>
    <source>
        <strain evidence="9 10">ESBL35</strain>
    </source>
</reference>
<dbReference type="InterPro" id="IPR051819">
    <property type="entry name" value="PTS_sugar-specific_EIIB"/>
</dbReference>
<dbReference type="InterPro" id="IPR036095">
    <property type="entry name" value="PTS_EIIB-like_sf"/>
</dbReference>
<dbReference type="PANTHER" id="PTHR34581:SF2">
    <property type="entry name" value="PTS SYSTEM N,N'-DIACETYLCHITOBIOSE-SPECIFIC EIIB COMPONENT"/>
    <property type="match status" value="1"/>
</dbReference>
<keyword evidence="1" id="KW-0813">Transport</keyword>
<dbReference type="InterPro" id="IPR013012">
    <property type="entry name" value="PTS_EIIB_3"/>
</dbReference>
<keyword evidence="10" id="KW-1185">Reference proteome</keyword>
<dbReference type="PROSITE" id="PS51100">
    <property type="entry name" value="PTS_EIIB_TYPE_3"/>
    <property type="match status" value="1"/>
</dbReference>
<dbReference type="NCBIfam" id="NF007796">
    <property type="entry name" value="PRK10499.1"/>
    <property type="match status" value="1"/>
</dbReference>
<name>A0ABU7UH84_LELAM</name>
<dbReference type="Gene3D" id="3.40.50.2300">
    <property type="match status" value="1"/>
</dbReference>
<evidence type="ECO:0000256" key="5">
    <source>
        <dbReference type="ARBA" id="ARBA00022683"/>
    </source>
</evidence>
<dbReference type="CDD" id="cd05564">
    <property type="entry name" value="PTS_IIB_chitobiose_lichenan"/>
    <property type="match status" value="1"/>
</dbReference>
<evidence type="ECO:0000256" key="7">
    <source>
        <dbReference type="PROSITE-ProRule" id="PRU00423"/>
    </source>
</evidence>
<dbReference type="Pfam" id="PF02302">
    <property type="entry name" value="PTS_IIB"/>
    <property type="match status" value="1"/>
</dbReference>
<sequence>MTNKCNTRRRQSGDSGWSYKREVAMEKKHIYLFCSAGMSTSLLVSKMRAQAEKYDVPVVIEAFPETLAGEKGPAADVILLGPQIAYMLPEIQRLLPNKPVEVIDSALYGKIDGLGVLKAAVASIKKAAAN</sequence>
<dbReference type="InterPro" id="IPR003501">
    <property type="entry name" value="PTS_EIIB_2/3"/>
</dbReference>
<dbReference type="SUPFAM" id="SSF52794">
    <property type="entry name" value="PTS system IIB component-like"/>
    <property type="match status" value="1"/>
</dbReference>
<evidence type="ECO:0000259" key="8">
    <source>
        <dbReference type="PROSITE" id="PS51100"/>
    </source>
</evidence>
<proteinExistence type="predicted"/>
<dbReference type="Proteomes" id="UP001335910">
    <property type="component" value="Unassembled WGS sequence"/>
</dbReference>
<evidence type="ECO:0000256" key="4">
    <source>
        <dbReference type="ARBA" id="ARBA00022679"/>
    </source>
</evidence>
<evidence type="ECO:0000313" key="9">
    <source>
        <dbReference type="EMBL" id="MEE9685205.1"/>
    </source>
</evidence>
<evidence type="ECO:0000256" key="2">
    <source>
        <dbReference type="ARBA" id="ARBA00022553"/>
    </source>
</evidence>